<proteinExistence type="predicted"/>
<dbReference type="AlphaFoldDB" id="A0A2P5ALH0"/>
<evidence type="ECO:0000256" key="1">
    <source>
        <dbReference type="SAM" id="MobiDB-lite"/>
    </source>
</evidence>
<name>A0A2P5ALH0_PARAD</name>
<keyword evidence="3" id="KW-1185">Reference proteome</keyword>
<protein>
    <submittedName>
        <fullName evidence="2">Uncharacterized protein</fullName>
    </submittedName>
</protein>
<sequence>MVAIRALGQGQAPHQVVRHEGQDPVVDQPQLGPCPADTTEVRLVEYQPYDLHGREIIQIERTQARVVGDIGPRTAPHQETPREVGHPTQPRVVGAAPGHGGDPAEGFDGVVVGGGEADRHAGAGLVE</sequence>
<feature type="non-terminal residue" evidence="2">
    <location>
        <position position="127"/>
    </location>
</feature>
<gene>
    <name evidence="2" type="ORF">PanWU01x14_320640</name>
</gene>
<comment type="caution">
    <text evidence="2">The sequence shown here is derived from an EMBL/GenBank/DDBJ whole genome shotgun (WGS) entry which is preliminary data.</text>
</comment>
<evidence type="ECO:0000313" key="3">
    <source>
        <dbReference type="Proteomes" id="UP000237105"/>
    </source>
</evidence>
<accession>A0A2P5ALH0</accession>
<dbReference type="OrthoDB" id="10353865at2759"/>
<dbReference type="Proteomes" id="UP000237105">
    <property type="component" value="Unassembled WGS sequence"/>
</dbReference>
<dbReference type="EMBL" id="JXTB01000532">
    <property type="protein sequence ID" value="PON37399.1"/>
    <property type="molecule type" value="Genomic_DNA"/>
</dbReference>
<organism evidence="2 3">
    <name type="scientific">Parasponia andersonii</name>
    <name type="common">Sponia andersonii</name>
    <dbReference type="NCBI Taxonomy" id="3476"/>
    <lineage>
        <taxon>Eukaryota</taxon>
        <taxon>Viridiplantae</taxon>
        <taxon>Streptophyta</taxon>
        <taxon>Embryophyta</taxon>
        <taxon>Tracheophyta</taxon>
        <taxon>Spermatophyta</taxon>
        <taxon>Magnoliopsida</taxon>
        <taxon>eudicotyledons</taxon>
        <taxon>Gunneridae</taxon>
        <taxon>Pentapetalae</taxon>
        <taxon>rosids</taxon>
        <taxon>fabids</taxon>
        <taxon>Rosales</taxon>
        <taxon>Cannabaceae</taxon>
        <taxon>Parasponia</taxon>
    </lineage>
</organism>
<evidence type="ECO:0000313" key="2">
    <source>
        <dbReference type="EMBL" id="PON37399.1"/>
    </source>
</evidence>
<feature type="region of interest" description="Disordered" evidence="1">
    <location>
        <begin position="67"/>
        <end position="127"/>
    </location>
</feature>
<reference evidence="3" key="1">
    <citation type="submission" date="2016-06" db="EMBL/GenBank/DDBJ databases">
        <title>Parallel loss of symbiosis genes in relatives of nitrogen-fixing non-legume Parasponia.</title>
        <authorList>
            <person name="Van Velzen R."/>
            <person name="Holmer R."/>
            <person name="Bu F."/>
            <person name="Rutten L."/>
            <person name="Van Zeijl A."/>
            <person name="Liu W."/>
            <person name="Santuari L."/>
            <person name="Cao Q."/>
            <person name="Sharma T."/>
            <person name="Shen D."/>
            <person name="Roswanjaya Y."/>
            <person name="Wardhani T."/>
            <person name="Kalhor M.S."/>
            <person name="Jansen J."/>
            <person name="Van den Hoogen J."/>
            <person name="Gungor B."/>
            <person name="Hartog M."/>
            <person name="Hontelez J."/>
            <person name="Verver J."/>
            <person name="Yang W.-C."/>
            <person name="Schijlen E."/>
            <person name="Repin R."/>
            <person name="Schilthuizen M."/>
            <person name="Schranz E."/>
            <person name="Heidstra R."/>
            <person name="Miyata K."/>
            <person name="Fedorova E."/>
            <person name="Kohlen W."/>
            <person name="Bisseling T."/>
            <person name="Smit S."/>
            <person name="Geurts R."/>
        </authorList>
    </citation>
    <scope>NUCLEOTIDE SEQUENCE [LARGE SCALE GENOMIC DNA]</scope>
    <source>
        <strain evidence="3">cv. WU1-14</strain>
    </source>
</reference>